<feature type="compositionally biased region" description="Low complexity" evidence="1">
    <location>
        <begin position="527"/>
        <end position="542"/>
    </location>
</feature>
<dbReference type="InterPro" id="IPR045363">
    <property type="entry name" value="CERK_C"/>
</dbReference>
<dbReference type="InterPro" id="IPR017438">
    <property type="entry name" value="ATP-NAD_kinase_N"/>
</dbReference>
<keyword evidence="3" id="KW-0808">Transferase</keyword>
<evidence type="ECO:0000313" key="4">
    <source>
        <dbReference type="Proteomes" id="UP001162480"/>
    </source>
</evidence>
<dbReference type="AlphaFoldDB" id="A0AA36B2H8"/>
<protein>
    <submittedName>
        <fullName evidence="3">Kinase</fullName>
    </submittedName>
</protein>
<accession>A0AA36B2H8</accession>
<dbReference type="PROSITE" id="PS50146">
    <property type="entry name" value="DAGK"/>
    <property type="match status" value="1"/>
</dbReference>
<feature type="domain" description="DAGKc" evidence="2">
    <location>
        <begin position="162"/>
        <end position="314"/>
    </location>
</feature>
<keyword evidence="3" id="KW-0418">Kinase</keyword>
<dbReference type="Proteomes" id="UP001162480">
    <property type="component" value="Chromosome 8"/>
</dbReference>
<sequence length="606" mass="67588">MRLRLLEFKMEPSSPLTASNSSADLRDVFHIKNVGYDVVLSRANNTVSWTPMSLNPEADGSSHQKTNFFNAVFKRTKLSSLDSLSNDGCVEFKNMYGARIIHRRPKELAEGQGLCIGISILTYEEQSGNKLLEKSFVFSNPCKELCKKWVEEIENILAGFPERPKNLRVLCQPHAGNKQGLMTYGSVVEPIFKNANTNIDFSEVENTGEQLTDLIEDMDLTKYDCLVVIGGDGTVNKVVNALMNKSNSTICPADWLSSNVIPNKPKMKIGVIPTGTTNHIAQSVIGTCDPVTAAIHISLGHYRYVDLCSVHHDGLLYKWVFNSQYGFAGNVLTFAERYKSVLRSKKMEGGFLKALTQSKLRSYMCKVEYRQIEDDDSEEKNACTRGCTVCRVPDKLDESGLQETQQTYADSVLSSEWKVGPPQYFMNVGIFTIPGLCSFAPEGLSKFTHLADGSMHLSLVHNTERSEFLHFLKRHTTSKDQFDLPFVTCYKVRQVRITPYPQITDDKGRSSPVLPMQSETKEDSVKGSDSGDSSSTSASRKGSTNKKKKKAKADTRSLSIWNVDNEPNPPLDLEFRVHHAVLKICGEGTLNSFTEADEPKISCLFT</sequence>
<evidence type="ECO:0000259" key="2">
    <source>
        <dbReference type="PROSITE" id="PS50146"/>
    </source>
</evidence>
<dbReference type="InterPro" id="IPR016064">
    <property type="entry name" value="NAD/diacylglycerol_kinase_sf"/>
</dbReference>
<dbReference type="InterPro" id="IPR001206">
    <property type="entry name" value="Diacylglycerol_kinase_cat_dom"/>
</dbReference>
<dbReference type="SUPFAM" id="SSF111331">
    <property type="entry name" value="NAD kinase/diacylglycerol kinase-like"/>
    <property type="match status" value="1"/>
</dbReference>
<dbReference type="PANTHER" id="PTHR12358">
    <property type="entry name" value="SPHINGOSINE KINASE"/>
    <property type="match status" value="1"/>
</dbReference>
<dbReference type="Gene3D" id="3.40.50.10330">
    <property type="entry name" value="Probable inorganic polyphosphate/atp-NAD kinase, domain 1"/>
    <property type="match status" value="1"/>
</dbReference>
<dbReference type="GO" id="GO:0001729">
    <property type="term" value="F:ceramide kinase activity"/>
    <property type="evidence" value="ECO:0007669"/>
    <property type="project" value="TreeGrafter"/>
</dbReference>
<proteinExistence type="predicted"/>
<feature type="region of interest" description="Disordered" evidence="1">
    <location>
        <begin position="501"/>
        <end position="555"/>
    </location>
</feature>
<organism evidence="3 4">
    <name type="scientific">Octopus vulgaris</name>
    <name type="common">Common octopus</name>
    <dbReference type="NCBI Taxonomy" id="6645"/>
    <lineage>
        <taxon>Eukaryota</taxon>
        <taxon>Metazoa</taxon>
        <taxon>Spiralia</taxon>
        <taxon>Lophotrochozoa</taxon>
        <taxon>Mollusca</taxon>
        <taxon>Cephalopoda</taxon>
        <taxon>Coleoidea</taxon>
        <taxon>Octopodiformes</taxon>
        <taxon>Octopoda</taxon>
        <taxon>Incirrata</taxon>
        <taxon>Octopodidae</taxon>
        <taxon>Octopus</taxon>
    </lineage>
</organism>
<dbReference type="GO" id="GO:0006672">
    <property type="term" value="P:ceramide metabolic process"/>
    <property type="evidence" value="ECO:0007669"/>
    <property type="project" value="TreeGrafter"/>
</dbReference>
<evidence type="ECO:0000256" key="1">
    <source>
        <dbReference type="SAM" id="MobiDB-lite"/>
    </source>
</evidence>
<dbReference type="Gene3D" id="2.60.200.40">
    <property type="match status" value="1"/>
</dbReference>
<gene>
    <name evidence="3" type="ORF">OCTVUL_1B006944</name>
</gene>
<keyword evidence="4" id="KW-1185">Reference proteome</keyword>
<name>A0AA36B2H8_OCTVU</name>
<dbReference type="Pfam" id="PF00781">
    <property type="entry name" value="DAGK_cat"/>
    <property type="match status" value="1"/>
</dbReference>
<dbReference type="GO" id="GO:0016020">
    <property type="term" value="C:membrane"/>
    <property type="evidence" value="ECO:0007669"/>
    <property type="project" value="GOC"/>
</dbReference>
<dbReference type="EMBL" id="OX597821">
    <property type="protein sequence ID" value="CAI9726760.1"/>
    <property type="molecule type" value="Genomic_DNA"/>
</dbReference>
<dbReference type="Pfam" id="PF19280">
    <property type="entry name" value="CERK_C"/>
    <property type="match status" value="1"/>
</dbReference>
<reference evidence="3" key="1">
    <citation type="submission" date="2023-08" db="EMBL/GenBank/DDBJ databases">
        <authorList>
            <person name="Alioto T."/>
            <person name="Alioto T."/>
            <person name="Gomez Garrido J."/>
        </authorList>
    </citation>
    <scope>NUCLEOTIDE SEQUENCE</scope>
</reference>
<evidence type="ECO:0000313" key="3">
    <source>
        <dbReference type="EMBL" id="CAI9726760.1"/>
    </source>
</evidence>
<dbReference type="InterPro" id="IPR050187">
    <property type="entry name" value="Lipid_Phosphate_FormReg"/>
</dbReference>
<dbReference type="PANTHER" id="PTHR12358:SF26">
    <property type="entry name" value="CERAMIDE KINASE-LIKE PROTEIN"/>
    <property type="match status" value="1"/>
</dbReference>